<gene>
    <name evidence="2" type="primary">LOC104769728</name>
</gene>
<name>A0ABM0XX91_CAMSA</name>
<proteinExistence type="predicted"/>
<organism evidence="1 2">
    <name type="scientific">Camelina sativa</name>
    <name type="common">False flax</name>
    <name type="synonym">Myagrum sativum</name>
    <dbReference type="NCBI Taxonomy" id="90675"/>
    <lineage>
        <taxon>Eukaryota</taxon>
        <taxon>Viridiplantae</taxon>
        <taxon>Streptophyta</taxon>
        <taxon>Embryophyta</taxon>
        <taxon>Tracheophyta</taxon>
        <taxon>Spermatophyta</taxon>
        <taxon>Magnoliopsida</taxon>
        <taxon>eudicotyledons</taxon>
        <taxon>Gunneridae</taxon>
        <taxon>Pentapetalae</taxon>
        <taxon>rosids</taxon>
        <taxon>malvids</taxon>
        <taxon>Brassicales</taxon>
        <taxon>Brassicaceae</taxon>
        <taxon>Camelineae</taxon>
        <taxon>Camelina</taxon>
    </lineage>
</organism>
<dbReference type="Gene3D" id="3.30.70.100">
    <property type="match status" value="1"/>
</dbReference>
<dbReference type="PANTHER" id="PTHR35756:SF1">
    <property type="entry name" value="OS05G0337400 PROTEIN"/>
    <property type="match status" value="1"/>
</dbReference>
<keyword evidence="1" id="KW-1185">Reference proteome</keyword>
<sequence>MASIAASSTFHLFCRTKSPNLSSTHLLPLSKKLSFRTRPIVGVSRIRSFAAGFMKQNRLGLMKISSVGEGGEGVAVAEEQPQETVSVPVSPSDMLTMFFQADGTLNEAAIPNVTRALQDIDGVSNLKVQVSEGVAVVELSKQTTVQATGVASSLVETIQGAGFKLQTLNLSFEDEDEVLSN</sequence>
<reference evidence="2" key="2">
    <citation type="submission" date="2025-08" db="UniProtKB">
        <authorList>
            <consortium name="RefSeq"/>
        </authorList>
    </citation>
    <scope>IDENTIFICATION</scope>
    <source>
        <tissue evidence="2">Leaf</tissue>
    </source>
</reference>
<dbReference type="SUPFAM" id="SSF55008">
    <property type="entry name" value="HMA, heavy metal-associated domain"/>
    <property type="match status" value="1"/>
</dbReference>
<dbReference type="PANTHER" id="PTHR35756">
    <property type="entry name" value="OS05G0337400 PROTEIN"/>
    <property type="match status" value="1"/>
</dbReference>
<protein>
    <submittedName>
        <fullName evidence="2">Uncharacterized protein LOC104769728</fullName>
    </submittedName>
</protein>
<accession>A0ABM0XX91</accession>
<dbReference type="InterPro" id="IPR006121">
    <property type="entry name" value="HMA_dom"/>
</dbReference>
<dbReference type="GeneID" id="104769728"/>
<reference evidence="1" key="1">
    <citation type="journal article" date="2014" name="Nat. Commun.">
        <title>The emerging biofuel crop Camelina sativa retains a highly undifferentiated hexaploid genome structure.</title>
        <authorList>
            <person name="Kagale S."/>
            <person name="Koh C."/>
            <person name="Nixon J."/>
            <person name="Bollina V."/>
            <person name="Clarke W.E."/>
            <person name="Tuteja R."/>
            <person name="Spillane C."/>
            <person name="Robinson S.J."/>
            <person name="Links M.G."/>
            <person name="Clarke C."/>
            <person name="Higgins E.E."/>
            <person name="Huebert T."/>
            <person name="Sharpe A.G."/>
            <person name="Parkin I.A."/>
        </authorList>
    </citation>
    <scope>NUCLEOTIDE SEQUENCE [LARGE SCALE GENOMIC DNA]</scope>
    <source>
        <strain evidence="1">cv. DH55</strain>
    </source>
</reference>
<dbReference type="InterPro" id="IPR036163">
    <property type="entry name" value="HMA_dom_sf"/>
</dbReference>
<dbReference type="CDD" id="cd00371">
    <property type="entry name" value="HMA"/>
    <property type="match status" value="1"/>
</dbReference>
<dbReference type="RefSeq" id="XP_010492309.1">
    <property type="nucleotide sequence ID" value="XM_010494007.2"/>
</dbReference>
<dbReference type="Proteomes" id="UP000694864">
    <property type="component" value="Chromosome 20"/>
</dbReference>
<evidence type="ECO:0000313" key="2">
    <source>
        <dbReference type="RefSeq" id="XP_010492309.1"/>
    </source>
</evidence>
<evidence type="ECO:0000313" key="1">
    <source>
        <dbReference type="Proteomes" id="UP000694864"/>
    </source>
</evidence>